<dbReference type="SMART" id="SM00015">
    <property type="entry name" value="IQ"/>
    <property type="match status" value="1"/>
</dbReference>
<evidence type="ECO:0000313" key="7">
    <source>
        <dbReference type="Proteomes" id="UP000631114"/>
    </source>
</evidence>
<dbReference type="PANTHER" id="PTHR32295">
    <property type="entry name" value="IQ-DOMAIN 5-RELATED"/>
    <property type="match status" value="1"/>
</dbReference>
<dbReference type="OrthoDB" id="753382at2759"/>
<accession>A0A835HQV6</accession>
<evidence type="ECO:0000256" key="3">
    <source>
        <dbReference type="ARBA" id="ARBA00024378"/>
    </source>
</evidence>
<evidence type="ECO:0000259" key="5">
    <source>
        <dbReference type="Pfam" id="PF13178"/>
    </source>
</evidence>
<evidence type="ECO:0000313" key="6">
    <source>
        <dbReference type="EMBL" id="KAF9602568.1"/>
    </source>
</evidence>
<organism evidence="6 7">
    <name type="scientific">Coptis chinensis</name>
    <dbReference type="NCBI Taxonomy" id="261450"/>
    <lineage>
        <taxon>Eukaryota</taxon>
        <taxon>Viridiplantae</taxon>
        <taxon>Streptophyta</taxon>
        <taxon>Embryophyta</taxon>
        <taxon>Tracheophyta</taxon>
        <taxon>Spermatophyta</taxon>
        <taxon>Magnoliopsida</taxon>
        <taxon>Ranunculales</taxon>
        <taxon>Ranunculaceae</taxon>
        <taxon>Coptidoideae</taxon>
        <taxon>Coptis</taxon>
    </lineage>
</organism>
<dbReference type="Gene3D" id="1.20.5.190">
    <property type="match status" value="1"/>
</dbReference>
<dbReference type="GO" id="GO:0005516">
    <property type="term" value="F:calmodulin binding"/>
    <property type="evidence" value="ECO:0007669"/>
    <property type="project" value="UniProtKB-KW"/>
</dbReference>
<dbReference type="Pfam" id="PF00612">
    <property type="entry name" value="IQ"/>
    <property type="match status" value="1"/>
</dbReference>
<proteinExistence type="inferred from homology"/>
<gene>
    <name evidence="6" type="ORF">IFM89_029867</name>
</gene>
<feature type="region of interest" description="Disordered" evidence="4">
    <location>
        <begin position="513"/>
        <end position="546"/>
    </location>
</feature>
<comment type="similarity">
    <text evidence="2">Belongs to the IQD family.</text>
</comment>
<comment type="caution">
    <text evidence="6">The sequence shown here is derived from an EMBL/GenBank/DDBJ whole genome shotgun (WGS) entry which is preliminary data.</text>
</comment>
<reference evidence="6 7" key="1">
    <citation type="submission" date="2020-10" db="EMBL/GenBank/DDBJ databases">
        <title>The Coptis chinensis genome and diversification of protoberbering-type alkaloids.</title>
        <authorList>
            <person name="Wang B."/>
            <person name="Shu S."/>
            <person name="Song C."/>
            <person name="Liu Y."/>
        </authorList>
    </citation>
    <scope>NUCLEOTIDE SEQUENCE [LARGE SCALE GENOMIC DNA]</scope>
    <source>
        <strain evidence="6">HL-2020</strain>
        <tissue evidence="6">Leaf</tissue>
    </source>
</reference>
<comment type="subunit">
    <text evidence="3">Binds to multiple calmodulin (CaM) in the presence of Ca(2+) and CaM-like proteins.</text>
</comment>
<evidence type="ECO:0000256" key="4">
    <source>
        <dbReference type="SAM" id="MobiDB-lite"/>
    </source>
</evidence>
<feature type="compositionally biased region" description="Polar residues" evidence="4">
    <location>
        <begin position="372"/>
        <end position="420"/>
    </location>
</feature>
<sequence>MGKKVSWFSAIKKAFTPNSKQKLVNDHETEKKISSKKWGLGKIKNGGTTSFIPLYRKPSSIEKILGDAEKEQQIITRHTSDEPRTSSIPITVCHPQADVIYNKTDTAKNHHTAAIKIQAAYKGHMARRNFRALKGMVRLQGVVRGQNVKRQTINAMKQMQRLVKVQSQIQSRRINMLESQALQHQNLQKNDGEFQSGLGRWSLSQPSEIGQNEEWDDSLLAKEEIEARMQRKVEAFIKRERILSYATSRQVLADPIPYLLRILTPYLVWSITCKFMFKGKVVDYNSIAELNLTSTEIISIENLIQCEYLLFLFHKWFKAGSAQMSPMELRSGALPWWWIRIEQQLPKQSADNINPKNKMAHASPALDPSPRPQSKQSRFGIENLSSHTPRSSKSPVATTMTSTKHTPVQSTRAHQSNCSTPVKHAKPSRTNGNDFSFSFPQRDDDSFTSCPPLSVPNYMTPTISAKAKLRCYDYPNERSPATPSSKQKRRLSFPLTQSIGSVGWKRASSFFSSKDSSSQRMQGNHRSMSVQSVGNQSVDSTTSMPATFGRKPFNRFV</sequence>
<feature type="compositionally biased region" description="Polar residues" evidence="4">
    <location>
        <begin position="519"/>
        <end position="545"/>
    </location>
</feature>
<dbReference type="InterPro" id="IPR000048">
    <property type="entry name" value="IQ_motif_EF-hand-BS"/>
</dbReference>
<protein>
    <recommendedName>
        <fullName evidence="5">DUF4005 domain-containing protein</fullName>
    </recommendedName>
</protein>
<dbReference type="PROSITE" id="PS50096">
    <property type="entry name" value="IQ"/>
    <property type="match status" value="1"/>
</dbReference>
<dbReference type="EMBL" id="JADFTS010000006">
    <property type="protein sequence ID" value="KAF9602568.1"/>
    <property type="molecule type" value="Genomic_DNA"/>
</dbReference>
<dbReference type="PANTHER" id="PTHR32295:SF113">
    <property type="entry name" value="PROTEIN IQ-DOMAIN 14"/>
    <property type="match status" value="1"/>
</dbReference>
<keyword evidence="7" id="KW-1185">Reference proteome</keyword>
<dbReference type="AlphaFoldDB" id="A0A835HQV6"/>
<dbReference type="Pfam" id="PF13178">
    <property type="entry name" value="DUF4005"/>
    <property type="match status" value="1"/>
</dbReference>
<feature type="region of interest" description="Disordered" evidence="4">
    <location>
        <begin position="350"/>
        <end position="431"/>
    </location>
</feature>
<evidence type="ECO:0000256" key="1">
    <source>
        <dbReference type="ARBA" id="ARBA00022860"/>
    </source>
</evidence>
<dbReference type="InterPro" id="IPR025064">
    <property type="entry name" value="DUF4005"/>
</dbReference>
<feature type="domain" description="DUF4005" evidence="5">
    <location>
        <begin position="389"/>
        <end position="523"/>
    </location>
</feature>
<evidence type="ECO:0000256" key="2">
    <source>
        <dbReference type="ARBA" id="ARBA00024341"/>
    </source>
</evidence>
<dbReference type="CDD" id="cd23767">
    <property type="entry name" value="IQCD"/>
    <property type="match status" value="1"/>
</dbReference>
<keyword evidence="1" id="KW-0112">Calmodulin-binding</keyword>
<dbReference type="Proteomes" id="UP000631114">
    <property type="component" value="Unassembled WGS sequence"/>
</dbReference>
<name>A0A835HQV6_9MAGN</name>